<sequence length="113" mass="12723">MPKSTTAQEKRLHEALNALSNRHRFTILIWLTDPQKHFPPQQDGDLVEDGVCVGVITEKIGLSQPTVTTHMQALANAGLVTSRKIKNWVYYKLDDAAIECFLGDLGQVLRRPR</sequence>
<dbReference type="PANTHER" id="PTHR33154">
    <property type="entry name" value="TRANSCRIPTIONAL REGULATOR, ARSR FAMILY"/>
    <property type="match status" value="1"/>
</dbReference>
<dbReference type="Pfam" id="PF01022">
    <property type="entry name" value="HTH_5"/>
    <property type="match status" value="1"/>
</dbReference>
<name>A0A158CW17_9BURK</name>
<dbReference type="CDD" id="cd00090">
    <property type="entry name" value="HTH_ARSR"/>
    <property type="match status" value="1"/>
</dbReference>
<dbReference type="GO" id="GO:0003700">
    <property type="term" value="F:DNA-binding transcription factor activity"/>
    <property type="evidence" value="ECO:0007669"/>
    <property type="project" value="InterPro"/>
</dbReference>
<dbReference type="InterPro" id="IPR036390">
    <property type="entry name" value="WH_DNA-bd_sf"/>
</dbReference>
<dbReference type="OrthoDB" id="9790747at2"/>
<dbReference type="Gene3D" id="1.10.10.10">
    <property type="entry name" value="Winged helix-like DNA-binding domain superfamily/Winged helix DNA-binding domain"/>
    <property type="match status" value="1"/>
</dbReference>
<dbReference type="AlphaFoldDB" id="A0A158CW17"/>
<evidence type="ECO:0000256" key="2">
    <source>
        <dbReference type="ARBA" id="ARBA00023125"/>
    </source>
</evidence>
<dbReference type="InterPro" id="IPR051081">
    <property type="entry name" value="HTH_MetalResp_TranReg"/>
</dbReference>
<keyword evidence="2" id="KW-0238">DNA-binding</keyword>
<dbReference type="GO" id="GO:0003677">
    <property type="term" value="F:DNA binding"/>
    <property type="evidence" value="ECO:0007669"/>
    <property type="project" value="UniProtKB-KW"/>
</dbReference>
<evidence type="ECO:0000313" key="5">
    <source>
        <dbReference type="EMBL" id="SAK86499.1"/>
    </source>
</evidence>
<dbReference type="InterPro" id="IPR036388">
    <property type="entry name" value="WH-like_DNA-bd_sf"/>
</dbReference>
<reference evidence="5" key="1">
    <citation type="submission" date="2016-01" db="EMBL/GenBank/DDBJ databases">
        <authorList>
            <person name="Peeters C."/>
        </authorList>
    </citation>
    <scope>NUCLEOTIDE SEQUENCE [LARGE SCALE GENOMIC DNA]</scope>
    <source>
        <strain evidence="5">LMG 29323</strain>
    </source>
</reference>
<comment type="caution">
    <text evidence="5">The sequence shown here is derived from an EMBL/GenBank/DDBJ whole genome shotgun (WGS) entry which is preliminary data.</text>
</comment>
<dbReference type="PANTHER" id="PTHR33154:SF33">
    <property type="entry name" value="TRANSCRIPTIONAL REPRESSOR SDPR"/>
    <property type="match status" value="1"/>
</dbReference>
<dbReference type="Proteomes" id="UP000054911">
    <property type="component" value="Unassembled WGS sequence"/>
</dbReference>
<dbReference type="RefSeq" id="WP_061178283.1">
    <property type="nucleotide sequence ID" value="NZ_FCOE02000027.1"/>
</dbReference>
<dbReference type="SMART" id="SM00418">
    <property type="entry name" value="HTH_ARSR"/>
    <property type="match status" value="1"/>
</dbReference>
<feature type="domain" description="HTH arsR-type" evidence="4">
    <location>
        <begin position="4"/>
        <end position="113"/>
    </location>
</feature>
<dbReference type="STRING" id="1777141.AWB80_05937"/>
<gene>
    <name evidence="5" type="ORF">AWB80_05937</name>
</gene>
<keyword evidence="3" id="KW-0804">Transcription</keyword>
<keyword evidence="6" id="KW-1185">Reference proteome</keyword>
<dbReference type="EMBL" id="FCOE02000027">
    <property type="protein sequence ID" value="SAK86499.1"/>
    <property type="molecule type" value="Genomic_DNA"/>
</dbReference>
<organism evidence="5 6">
    <name type="scientific">Caballeronia pedi</name>
    <dbReference type="NCBI Taxonomy" id="1777141"/>
    <lineage>
        <taxon>Bacteria</taxon>
        <taxon>Pseudomonadati</taxon>
        <taxon>Pseudomonadota</taxon>
        <taxon>Betaproteobacteria</taxon>
        <taxon>Burkholderiales</taxon>
        <taxon>Burkholderiaceae</taxon>
        <taxon>Caballeronia</taxon>
    </lineage>
</organism>
<evidence type="ECO:0000259" key="4">
    <source>
        <dbReference type="PROSITE" id="PS50987"/>
    </source>
</evidence>
<protein>
    <submittedName>
        <fullName evidence="5">ArsR family transcriptional regulator</fullName>
    </submittedName>
</protein>
<proteinExistence type="predicted"/>
<dbReference type="PROSITE" id="PS50987">
    <property type="entry name" value="HTH_ARSR_2"/>
    <property type="match status" value="1"/>
</dbReference>
<keyword evidence="1" id="KW-0805">Transcription regulation</keyword>
<dbReference type="InterPro" id="IPR001845">
    <property type="entry name" value="HTH_ArsR_DNA-bd_dom"/>
</dbReference>
<accession>A0A158CW17</accession>
<dbReference type="SUPFAM" id="SSF46785">
    <property type="entry name" value="Winged helix' DNA-binding domain"/>
    <property type="match status" value="1"/>
</dbReference>
<evidence type="ECO:0000256" key="1">
    <source>
        <dbReference type="ARBA" id="ARBA00023015"/>
    </source>
</evidence>
<dbReference type="InterPro" id="IPR011991">
    <property type="entry name" value="ArsR-like_HTH"/>
</dbReference>
<evidence type="ECO:0000256" key="3">
    <source>
        <dbReference type="ARBA" id="ARBA00023163"/>
    </source>
</evidence>
<evidence type="ECO:0000313" key="6">
    <source>
        <dbReference type="Proteomes" id="UP000054911"/>
    </source>
</evidence>